<feature type="non-terminal residue" evidence="2">
    <location>
        <position position="158"/>
    </location>
</feature>
<reference evidence="2" key="1">
    <citation type="submission" date="2018-05" db="EMBL/GenBank/DDBJ databases">
        <authorList>
            <person name="Lanie J.A."/>
            <person name="Ng W.-L."/>
            <person name="Kazmierczak K.M."/>
            <person name="Andrzejewski T.M."/>
            <person name="Davidsen T.M."/>
            <person name="Wayne K.J."/>
            <person name="Tettelin H."/>
            <person name="Glass J.I."/>
            <person name="Rusch D."/>
            <person name="Podicherti R."/>
            <person name="Tsui H.-C.T."/>
            <person name="Winkler M.E."/>
        </authorList>
    </citation>
    <scope>NUCLEOTIDE SEQUENCE</scope>
</reference>
<dbReference type="Gene3D" id="3.20.20.140">
    <property type="entry name" value="Metal-dependent hydrolases"/>
    <property type="match status" value="1"/>
</dbReference>
<dbReference type="EMBL" id="UINC01079839">
    <property type="protein sequence ID" value="SVC22235.1"/>
    <property type="molecule type" value="Genomic_DNA"/>
</dbReference>
<evidence type="ECO:0000313" key="2">
    <source>
        <dbReference type="EMBL" id="SVC22235.1"/>
    </source>
</evidence>
<dbReference type="InterPro" id="IPR011059">
    <property type="entry name" value="Metal-dep_hydrolase_composite"/>
</dbReference>
<protein>
    <recommendedName>
        <fullName evidence="3">Amidohydrolase-related domain-containing protein</fullName>
    </recommendedName>
</protein>
<evidence type="ECO:0000256" key="1">
    <source>
        <dbReference type="SAM" id="MobiDB-lite"/>
    </source>
</evidence>
<organism evidence="2">
    <name type="scientific">marine metagenome</name>
    <dbReference type="NCBI Taxonomy" id="408172"/>
    <lineage>
        <taxon>unclassified sequences</taxon>
        <taxon>metagenomes</taxon>
        <taxon>ecological metagenomes</taxon>
    </lineage>
</organism>
<evidence type="ECO:0008006" key="3">
    <source>
        <dbReference type="Google" id="ProtNLM"/>
    </source>
</evidence>
<name>A0A382KF66_9ZZZZ</name>
<dbReference type="Gene3D" id="2.30.40.10">
    <property type="entry name" value="Urease, subunit C, domain 1"/>
    <property type="match status" value="1"/>
</dbReference>
<dbReference type="GO" id="GO:0016810">
    <property type="term" value="F:hydrolase activity, acting on carbon-nitrogen (but not peptide) bonds"/>
    <property type="evidence" value="ECO:0007669"/>
    <property type="project" value="InterPro"/>
</dbReference>
<dbReference type="SUPFAM" id="SSF51338">
    <property type="entry name" value="Composite domain of metallo-dependent hydrolases"/>
    <property type="match status" value="1"/>
</dbReference>
<sequence>MIIASASIATADTTAITGATIHTVGPLGTIENATVIIEDGLIIEIGENISVPNDTAKIDASNKIITPGIFSPIGEIGLNEVGAVAGTNDATQRGQAFTASFDVADAFNPRSIVIPISRVDGVTRAGITPRASRPDGEGNTSHVLSGLGSVVHLGNKPG</sequence>
<accession>A0A382KF66</accession>
<dbReference type="AlphaFoldDB" id="A0A382KF66"/>
<gene>
    <name evidence="2" type="ORF">METZ01_LOCUS275089</name>
</gene>
<proteinExistence type="predicted"/>
<feature type="region of interest" description="Disordered" evidence="1">
    <location>
        <begin position="127"/>
        <end position="147"/>
    </location>
</feature>